<dbReference type="InterPro" id="IPR012338">
    <property type="entry name" value="Beta-lactam/transpept-like"/>
</dbReference>
<dbReference type="OrthoDB" id="5946976at2759"/>
<evidence type="ECO:0008006" key="7">
    <source>
        <dbReference type="Google" id="ProtNLM"/>
    </source>
</evidence>
<dbReference type="InterPro" id="IPR050491">
    <property type="entry name" value="AmpC-like"/>
</dbReference>
<dbReference type="GeneID" id="27363255"/>
<feature type="domain" description="Beta-lactamase-related" evidence="3">
    <location>
        <begin position="35"/>
        <end position="371"/>
    </location>
</feature>
<dbReference type="Pfam" id="PF00144">
    <property type="entry name" value="Beta-lactamase"/>
    <property type="match status" value="1"/>
</dbReference>
<evidence type="ECO:0000256" key="2">
    <source>
        <dbReference type="SAM" id="SignalP"/>
    </source>
</evidence>
<dbReference type="RefSeq" id="XP_016256810.1">
    <property type="nucleotide sequence ID" value="XM_016412810.1"/>
</dbReference>
<feature type="domain" description="Peptidase S12 Pab87-related C-terminal" evidence="4">
    <location>
        <begin position="419"/>
        <end position="501"/>
    </location>
</feature>
<dbReference type="Proteomes" id="UP000053342">
    <property type="component" value="Unassembled WGS sequence"/>
</dbReference>
<evidence type="ECO:0000313" key="6">
    <source>
        <dbReference type="Proteomes" id="UP000053342"/>
    </source>
</evidence>
<protein>
    <recommendedName>
        <fullName evidence="7">Beta-lactamase-related domain-containing protein</fullName>
    </recommendedName>
</protein>
<dbReference type="EMBL" id="KN847352">
    <property type="protein sequence ID" value="KIW36594.1"/>
    <property type="molecule type" value="Genomic_DNA"/>
</dbReference>
<evidence type="ECO:0000259" key="4">
    <source>
        <dbReference type="Pfam" id="PF11954"/>
    </source>
</evidence>
<gene>
    <name evidence="5" type="ORF">PV06_11181</name>
</gene>
<dbReference type="SUPFAM" id="SSF56601">
    <property type="entry name" value="beta-lactamase/transpeptidase-like"/>
    <property type="match status" value="1"/>
</dbReference>
<dbReference type="InterPro" id="IPR001466">
    <property type="entry name" value="Beta-lactam-related"/>
</dbReference>
<dbReference type="InterPro" id="IPR021860">
    <property type="entry name" value="Peptidase_S12_Pab87-rel_C"/>
</dbReference>
<evidence type="ECO:0000259" key="3">
    <source>
        <dbReference type="Pfam" id="PF00144"/>
    </source>
</evidence>
<dbReference type="Gene3D" id="3.40.710.10">
    <property type="entry name" value="DD-peptidase/beta-lactamase superfamily"/>
    <property type="match status" value="1"/>
</dbReference>
<evidence type="ECO:0000313" key="5">
    <source>
        <dbReference type="EMBL" id="KIW36594.1"/>
    </source>
</evidence>
<dbReference type="Gene3D" id="2.40.128.600">
    <property type="match status" value="1"/>
</dbReference>
<name>A0A0D2DLL8_9EURO</name>
<evidence type="ECO:0000256" key="1">
    <source>
        <dbReference type="ARBA" id="ARBA00038215"/>
    </source>
</evidence>
<feature type="signal peptide" evidence="2">
    <location>
        <begin position="1"/>
        <end position="25"/>
    </location>
</feature>
<dbReference type="PANTHER" id="PTHR46825">
    <property type="entry name" value="D-ALANYL-D-ALANINE-CARBOXYPEPTIDASE/ENDOPEPTIDASE AMPH"/>
    <property type="match status" value="1"/>
</dbReference>
<dbReference type="Pfam" id="PF11954">
    <property type="entry name" value="DUF3471"/>
    <property type="match status" value="1"/>
</dbReference>
<accession>A0A0D2DLL8</accession>
<feature type="chain" id="PRO_5002240525" description="Beta-lactamase-related domain-containing protein" evidence="2">
    <location>
        <begin position="26"/>
        <end position="517"/>
    </location>
</feature>
<dbReference type="VEuPathDB" id="FungiDB:PV06_11181"/>
<dbReference type="PANTHER" id="PTHR46825:SF15">
    <property type="entry name" value="BETA-LACTAMASE-RELATED DOMAIN-CONTAINING PROTEIN"/>
    <property type="match status" value="1"/>
</dbReference>
<keyword evidence="2" id="KW-0732">Signal</keyword>
<keyword evidence="6" id="KW-1185">Reference proteome</keyword>
<reference evidence="5 6" key="1">
    <citation type="submission" date="2015-01" db="EMBL/GenBank/DDBJ databases">
        <title>The Genome Sequence of Exophiala oligosperma CBS72588.</title>
        <authorList>
            <consortium name="The Broad Institute Genomics Platform"/>
            <person name="Cuomo C."/>
            <person name="de Hoog S."/>
            <person name="Gorbushina A."/>
            <person name="Stielow B."/>
            <person name="Teixiera M."/>
            <person name="Abouelleil A."/>
            <person name="Chapman S.B."/>
            <person name="Priest M."/>
            <person name="Young S.K."/>
            <person name="Wortman J."/>
            <person name="Nusbaum C."/>
            <person name="Birren B."/>
        </authorList>
    </citation>
    <scope>NUCLEOTIDE SEQUENCE [LARGE SCALE GENOMIC DNA]</scope>
    <source>
        <strain evidence="5 6">CBS 72588</strain>
    </source>
</reference>
<sequence length="517" mass="56165">MLASMQLSLLTGFLLPTCLVGAVSQQDVQQAVDRLDDLIQSVLNDTEVPSIAAAVVYNDSIIYANAFGVREVGSNESATPETVYQLASLSKPISSTIVAQLVSNGYLDWSSKTNELDSTIELSDPWITREVTIEDLFSHRSGLFGGAGDDLESFNYNRSEILSRMKYLQPTGSFRITYQYSNYGITMGAVAAAAAAGLSWEEAASRFYERCNMTSTTSENDEFRGESDRASLHVRAGNGTNFSAPYIVAPERNPDPQAPAGGVAANVIDLAQWLRLQLGNGTWNGEEIVSSEALLYTHQPQINRGLDPASNRTAFYGLGWNIDYQPSGRVFIGHAGAFTSGTRSYVRLNIADGIGIVVLSNCWPTGTPDGIAYTFMDWVYQGDQSETTDWVSFWDDLYEQLNEAFVTMDPGFAVTPVHGSAPLKGSDVYAGTYSNDYVGIVQVKGTDNQNLTMEIGGRSLLLTHWDRDVFIMRPAAEHPEHPTTVTFSVGPGGQAQQVLIDVLNGDGGGVLSRKTKD</sequence>
<dbReference type="HOGENOM" id="CLU_020027_14_3_1"/>
<comment type="similarity">
    <text evidence="1">Belongs to the peptidase S12 family.</text>
</comment>
<dbReference type="STRING" id="215243.A0A0D2DLL8"/>
<organism evidence="5 6">
    <name type="scientific">Exophiala oligosperma</name>
    <dbReference type="NCBI Taxonomy" id="215243"/>
    <lineage>
        <taxon>Eukaryota</taxon>
        <taxon>Fungi</taxon>
        <taxon>Dikarya</taxon>
        <taxon>Ascomycota</taxon>
        <taxon>Pezizomycotina</taxon>
        <taxon>Eurotiomycetes</taxon>
        <taxon>Chaetothyriomycetidae</taxon>
        <taxon>Chaetothyriales</taxon>
        <taxon>Herpotrichiellaceae</taxon>
        <taxon>Exophiala</taxon>
    </lineage>
</organism>
<dbReference type="AlphaFoldDB" id="A0A0D2DLL8"/>
<proteinExistence type="inferred from homology"/>